<evidence type="ECO:0000256" key="4">
    <source>
        <dbReference type="ARBA" id="ARBA00013040"/>
    </source>
</evidence>
<dbReference type="OMA" id="GEMCAQD"/>
<dbReference type="Pfam" id="PF00328">
    <property type="entry name" value="His_Phos_2"/>
    <property type="match status" value="1"/>
</dbReference>
<evidence type="ECO:0000256" key="15">
    <source>
        <dbReference type="ARBA" id="ARBA00043832"/>
    </source>
</evidence>
<evidence type="ECO:0000256" key="17">
    <source>
        <dbReference type="SAM" id="SignalP"/>
    </source>
</evidence>
<dbReference type="CDD" id="cd07061">
    <property type="entry name" value="HP_HAP_like"/>
    <property type="match status" value="1"/>
</dbReference>
<dbReference type="VEuPathDB" id="VectorBase:CPIJ011249"/>
<name>B0WX09_CULQU</name>
<evidence type="ECO:0000256" key="14">
    <source>
        <dbReference type="ARBA" id="ARBA00043691"/>
    </source>
</evidence>
<evidence type="ECO:0000256" key="3">
    <source>
        <dbReference type="ARBA" id="ARBA00012976"/>
    </source>
</evidence>
<keyword evidence="6" id="KW-1003">Cell membrane</keyword>
<dbReference type="EC" id="3.1.3.80" evidence="3"/>
<comment type="catalytic activity">
    <reaction evidence="14">
        <text>1D-myo-inositol hexakisphosphate + H2O = 1D-myo-inositol 1,2,4,5,6-pentakisphosphate + phosphate</text>
        <dbReference type="Rhea" id="RHEA:16989"/>
        <dbReference type="ChEBI" id="CHEBI:15377"/>
        <dbReference type="ChEBI" id="CHEBI:43474"/>
        <dbReference type="ChEBI" id="CHEBI:57798"/>
        <dbReference type="ChEBI" id="CHEBI:58130"/>
        <dbReference type="EC" id="3.1.3.62"/>
    </reaction>
    <physiologicalReaction direction="left-to-right" evidence="14">
        <dbReference type="Rhea" id="RHEA:16990"/>
    </physiologicalReaction>
</comment>
<feature type="disulfide bond" evidence="16">
    <location>
        <begin position="418"/>
        <end position="423"/>
    </location>
</feature>
<evidence type="ECO:0000256" key="2">
    <source>
        <dbReference type="ARBA" id="ARBA00008422"/>
    </source>
</evidence>
<dbReference type="KEGG" id="cqu:CpipJ_CPIJ011249"/>
<evidence type="ECO:0000256" key="5">
    <source>
        <dbReference type="ARBA" id="ARBA00018097"/>
    </source>
</evidence>
<dbReference type="VEuPathDB" id="VectorBase:CQUJHB003284"/>
<dbReference type="AlphaFoldDB" id="B0WX09"/>
<dbReference type="eggNOG" id="KOG1382">
    <property type="taxonomic scope" value="Eukaryota"/>
</dbReference>
<evidence type="ECO:0000256" key="12">
    <source>
        <dbReference type="ARBA" id="ARBA00043668"/>
    </source>
</evidence>
<dbReference type="GO" id="GO:0052745">
    <property type="term" value="F:inositol phosphate phosphatase activity"/>
    <property type="evidence" value="ECO:0007669"/>
    <property type="project" value="TreeGrafter"/>
</dbReference>
<accession>B0WX09</accession>
<dbReference type="GO" id="GO:0005886">
    <property type="term" value="C:plasma membrane"/>
    <property type="evidence" value="ECO:0007669"/>
    <property type="project" value="UniProtKB-SubCell"/>
</dbReference>
<keyword evidence="20" id="KW-1185">Reference proteome</keyword>
<evidence type="ECO:0000256" key="1">
    <source>
        <dbReference type="ARBA" id="ARBA00004236"/>
    </source>
</evidence>
<feature type="chain" id="PRO_5011408656" description="Multiple inositol polyphosphate phosphatase 1" evidence="17">
    <location>
        <begin position="20"/>
        <end position="482"/>
    </location>
</feature>
<dbReference type="OrthoDB" id="6509975at2759"/>
<evidence type="ECO:0000313" key="19">
    <source>
        <dbReference type="EnsemblMetazoa" id="CPIJ011249-PA"/>
    </source>
</evidence>
<feature type="signal peptide" evidence="17">
    <location>
        <begin position="1"/>
        <end position="19"/>
    </location>
</feature>
<dbReference type="EnsemblMetazoa" id="CPIJ011249-RA">
    <property type="protein sequence ID" value="CPIJ011249-PA"/>
    <property type="gene ID" value="CPIJ011249"/>
</dbReference>
<evidence type="ECO:0000256" key="11">
    <source>
        <dbReference type="ARBA" id="ARBA00031642"/>
    </source>
</evidence>
<proteinExistence type="inferred from homology"/>
<dbReference type="Gene3D" id="3.40.50.1240">
    <property type="entry name" value="Phosphoglycerate mutase-like"/>
    <property type="match status" value="1"/>
</dbReference>
<dbReference type="PIRSF" id="PIRSF000894">
    <property type="entry name" value="Acid_phosphatase"/>
    <property type="match status" value="1"/>
</dbReference>
<dbReference type="Proteomes" id="UP000002320">
    <property type="component" value="Unassembled WGS sequence"/>
</dbReference>
<comment type="catalytic activity">
    <reaction evidence="12">
        <text>1D-myo-inositol 1,2,5,6-tetrakisphosphate + H2O = 1D-myo-inositol 1,2,6-trisphosphate + phosphate</text>
        <dbReference type="Rhea" id="RHEA:77119"/>
        <dbReference type="ChEBI" id="CHEBI:15377"/>
        <dbReference type="ChEBI" id="CHEBI:43474"/>
        <dbReference type="ChEBI" id="CHEBI:195535"/>
        <dbReference type="ChEBI" id="CHEBI:195537"/>
        <dbReference type="EC" id="3.1.3.62"/>
    </reaction>
    <physiologicalReaction direction="left-to-right" evidence="12">
        <dbReference type="Rhea" id="RHEA:77120"/>
    </physiologicalReaction>
</comment>
<evidence type="ECO:0000256" key="16">
    <source>
        <dbReference type="PIRSR" id="PIRSR000894-2"/>
    </source>
</evidence>
<organism>
    <name type="scientific">Culex quinquefasciatus</name>
    <name type="common">Southern house mosquito</name>
    <name type="synonym">Culex pungens</name>
    <dbReference type="NCBI Taxonomy" id="7176"/>
    <lineage>
        <taxon>Eukaryota</taxon>
        <taxon>Metazoa</taxon>
        <taxon>Ecdysozoa</taxon>
        <taxon>Arthropoda</taxon>
        <taxon>Hexapoda</taxon>
        <taxon>Insecta</taxon>
        <taxon>Pterygota</taxon>
        <taxon>Neoptera</taxon>
        <taxon>Endopterygota</taxon>
        <taxon>Diptera</taxon>
        <taxon>Nematocera</taxon>
        <taxon>Culicoidea</taxon>
        <taxon>Culicidae</taxon>
        <taxon>Culicinae</taxon>
        <taxon>Culicini</taxon>
        <taxon>Culex</taxon>
        <taxon>Culex</taxon>
    </lineage>
</organism>
<dbReference type="PANTHER" id="PTHR20963">
    <property type="entry name" value="MULTIPLE INOSITOL POLYPHOSPHATE PHOSPHATASE-RELATED"/>
    <property type="match status" value="1"/>
</dbReference>
<keyword evidence="8" id="KW-0378">Hydrolase</keyword>
<evidence type="ECO:0000256" key="10">
    <source>
        <dbReference type="ARBA" id="ARBA00023180"/>
    </source>
</evidence>
<evidence type="ECO:0000256" key="6">
    <source>
        <dbReference type="ARBA" id="ARBA00022475"/>
    </source>
</evidence>
<dbReference type="PANTHER" id="PTHR20963:SF8">
    <property type="entry name" value="MULTIPLE INOSITOL POLYPHOSPHATE PHOSPHATASE 1"/>
    <property type="match status" value="1"/>
</dbReference>
<gene>
    <name evidence="19" type="primary">6044411</name>
    <name evidence="18" type="ORF">CpipJ_CPIJ011249</name>
</gene>
<dbReference type="SUPFAM" id="SSF53254">
    <property type="entry name" value="Phosphoglycerate mutase-like"/>
    <property type="match status" value="1"/>
</dbReference>
<dbReference type="STRING" id="7176.B0WX09"/>
<dbReference type="EMBL" id="DS232155">
    <property type="protein sequence ID" value="EDS36270.1"/>
    <property type="molecule type" value="Genomic_DNA"/>
</dbReference>
<reference evidence="19" key="2">
    <citation type="submission" date="2020-05" db="UniProtKB">
        <authorList>
            <consortium name="EnsemblMetazoa"/>
        </authorList>
    </citation>
    <scope>IDENTIFICATION</scope>
    <source>
        <strain evidence="19">JHB</strain>
    </source>
</reference>
<dbReference type="GO" id="GO:0034417">
    <property type="term" value="F:bisphosphoglycerate 3-phosphatase activity"/>
    <property type="evidence" value="ECO:0007669"/>
    <property type="project" value="UniProtKB-EC"/>
</dbReference>
<evidence type="ECO:0000313" key="18">
    <source>
        <dbReference type="EMBL" id="EDS36270.1"/>
    </source>
</evidence>
<evidence type="ECO:0000256" key="7">
    <source>
        <dbReference type="ARBA" id="ARBA00022729"/>
    </source>
</evidence>
<protein>
    <recommendedName>
        <fullName evidence="5">Multiple inositol polyphosphate phosphatase 1</fullName>
        <ecNumber evidence="4">3.1.3.62</ecNumber>
        <ecNumber evidence="3">3.1.3.80</ecNumber>
    </recommendedName>
    <alternativeName>
        <fullName evidence="11">2,3-bisphosphoglycerate 3-phosphatase</fullName>
    </alternativeName>
</protein>
<evidence type="ECO:0000313" key="20">
    <source>
        <dbReference type="Proteomes" id="UP000002320"/>
    </source>
</evidence>
<comment type="subcellular location">
    <subcellularLocation>
        <location evidence="1">Cell membrane</location>
    </subcellularLocation>
</comment>
<evidence type="ECO:0000256" key="9">
    <source>
        <dbReference type="ARBA" id="ARBA00023136"/>
    </source>
</evidence>
<keyword evidence="9" id="KW-0472">Membrane</keyword>
<dbReference type="InterPro" id="IPR016274">
    <property type="entry name" value="Histidine_acid_Pase_euk"/>
</dbReference>
<dbReference type="InterPro" id="IPR000560">
    <property type="entry name" value="His_Pase_clade-2"/>
</dbReference>
<comment type="similarity">
    <text evidence="2">Belongs to the histidine acid phosphatase family. MINPP1 subfamily.</text>
</comment>
<evidence type="ECO:0000256" key="8">
    <source>
        <dbReference type="ARBA" id="ARBA00022801"/>
    </source>
</evidence>
<sequence>MSHVIVVVLIGVRILSVTATSADEAYCYSLDENRTQWGHFATRTAYEVVRDSSSSRNYFEADCIPTKYWLLVRHGTRLHGTKYINFLPRSLNKLRDAILANNDSRKVICSDDLALLRHWRWDSNMTTDYEGFLTESGWNELKNLATREKTRFGALFHGPYRKDRFHFRYTNTQRTVASFRAFAEGLFGDGAYARVYAEGEPTRDTLLKPHFFCPDYDENKSKIRGPGSEQDKFMQSALFQQTIADISTRLGFPYNLTLDQIEDMWDHCRFEQAWYLPQLSPWCSVFTKEQINVLEYKEDLRYYYQSGHGYARAGDLACFTMADMMRHLGQAGGEPSIIAYFCHESIIQLFLVALGAKKDPNPLRSDNYEAMRNRQFRSSEWTPFAANVAAVRYQCNDVVSPVKIKFFLNEKVLMFDWCERGSCDWDEVQRSPGRLPESCLGGVTDRQLESQSKGRQCESRGGWKLRCKKRFGLSHRFKPSET</sequence>
<feature type="disulfide bond" evidence="16">
    <location>
        <begin position="268"/>
        <end position="283"/>
    </location>
</feature>
<dbReference type="HOGENOM" id="CLU_029165_0_0_1"/>
<dbReference type="FunCoup" id="B0WX09">
    <property type="interactions" value="135"/>
</dbReference>
<comment type="catalytic activity">
    <reaction evidence="13">
        <text>1D-myo-inositol 1,2,4,5,6-pentakisphosphate + H2O = 1D-myo-inositol 1,2,5,6-tetrakisphosphate + phosphate</text>
        <dbReference type="Rhea" id="RHEA:77115"/>
        <dbReference type="ChEBI" id="CHEBI:15377"/>
        <dbReference type="ChEBI" id="CHEBI:43474"/>
        <dbReference type="ChEBI" id="CHEBI:57798"/>
        <dbReference type="ChEBI" id="CHEBI:195535"/>
        <dbReference type="EC" id="3.1.3.62"/>
    </reaction>
    <physiologicalReaction direction="left-to-right" evidence="13">
        <dbReference type="Rhea" id="RHEA:77116"/>
    </physiologicalReaction>
</comment>
<dbReference type="InParanoid" id="B0WX09"/>
<keyword evidence="10" id="KW-0325">Glycoprotein</keyword>
<dbReference type="GO" id="GO:0003993">
    <property type="term" value="F:acid phosphatase activity"/>
    <property type="evidence" value="ECO:0007669"/>
    <property type="project" value="TreeGrafter"/>
</dbReference>
<keyword evidence="16" id="KW-1015">Disulfide bond</keyword>
<evidence type="ECO:0000256" key="13">
    <source>
        <dbReference type="ARBA" id="ARBA00043671"/>
    </source>
</evidence>
<dbReference type="EC" id="3.1.3.62" evidence="4"/>
<reference evidence="18" key="1">
    <citation type="submission" date="2007-03" db="EMBL/GenBank/DDBJ databases">
        <title>Annotation of Culex pipiens quinquefasciatus.</title>
        <authorList>
            <consortium name="The Broad Institute Genome Sequencing Platform"/>
            <person name="Atkinson P.W."/>
            <person name="Hemingway J."/>
            <person name="Christensen B.M."/>
            <person name="Higgs S."/>
            <person name="Kodira C."/>
            <person name="Hannick L."/>
            <person name="Megy K."/>
            <person name="O'Leary S."/>
            <person name="Pearson M."/>
            <person name="Haas B.J."/>
            <person name="Mauceli E."/>
            <person name="Wortman J.R."/>
            <person name="Lee N.H."/>
            <person name="Guigo R."/>
            <person name="Stanke M."/>
            <person name="Alvarado L."/>
            <person name="Amedeo P."/>
            <person name="Antoine C.H."/>
            <person name="Arensburger P."/>
            <person name="Bidwell S.L."/>
            <person name="Crawford M."/>
            <person name="Camaro F."/>
            <person name="Devon K."/>
            <person name="Engels R."/>
            <person name="Hammond M."/>
            <person name="Howarth C."/>
            <person name="Koehrsen M."/>
            <person name="Lawson D."/>
            <person name="Montgomery P."/>
            <person name="Nene V."/>
            <person name="Nusbaum C."/>
            <person name="Puiu D."/>
            <person name="Romero-Severson J."/>
            <person name="Severson D.W."/>
            <person name="Shumway M."/>
            <person name="Sisk P."/>
            <person name="Stolte C."/>
            <person name="Zeng Q."/>
            <person name="Eisenstadt E."/>
            <person name="Fraser-Liggett C."/>
            <person name="Strausberg R."/>
            <person name="Galagan J."/>
            <person name="Birren B."/>
            <person name="Collins F.H."/>
        </authorList>
    </citation>
    <scope>NUCLEOTIDE SEQUENCE [LARGE SCALE GENOMIC DNA]</scope>
    <source>
        <strain evidence="18">JHB</strain>
    </source>
</reference>
<keyword evidence="7 17" id="KW-0732">Signal</keyword>
<comment type="catalytic activity">
    <reaction evidence="15">
        <text>(2R)-2,3-bisphosphoglycerate + H2O = (2R)-2-phosphoglycerate + phosphate</text>
        <dbReference type="Rhea" id="RHEA:27381"/>
        <dbReference type="ChEBI" id="CHEBI:15377"/>
        <dbReference type="ChEBI" id="CHEBI:43474"/>
        <dbReference type="ChEBI" id="CHEBI:58248"/>
        <dbReference type="ChEBI" id="CHEBI:58289"/>
        <dbReference type="EC" id="3.1.3.80"/>
    </reaction>
    <physiologicalReaction direction="left-to-right" evidence="15">
        <dbReference type="Rhea" id="RHEA:27382"/>
    </physiologicalReaction>
</comment>
<feature type="disulfide bond" evidence="16">
    <location>
        <begin position="63"/>
        <end position="395"/>
    </location>
</feature>
<dbReference type="InterPro" id="IPR029033">
    <property type="entry name" value="His_PPase_superfam"/>
</dbReference>